<comment type="caution">
    <text evidence="3">The sequence shown here is derived from an EMBL/GenBank/DDBJ whole genome shotgun (WGS) entry which is preliminary data.</text>
</comment>
<dbReference type="Gene3D" id="3.60.110.10">
    <property type="entry name" value="Carbon-nitrogen hydrolase"/>
    <property type="match status" value="1"/>
</dbReference>
<gene>
    <name evidence="3" type="ORF">FYJ85_08775</name>
</gene>
<dbReference type="PROSITE" id="PS50263">
    <property type="entry name" value="CN_HYDROLASE"/>
    <property type="match status" value="1"/>
</dbReference>
<dbReference type="InterPro" id="IPR003010">
    <property type="entry name" value="C-N_Hydrolase"/>
</dbReference>
<dbReference type="PROSITE" id="PS50007">
    <property type="entry name" value="PIPLC_X_DOMAIN"/>
    <property type="match status" value="1"/>
</dbReference>
<sequence>MKLCAIQPEYPYTPDRADAAVEYLVDALGRCDESCDLILLPEYSNAPTVFPKGECIPYAKNHTDRLIRAAVDAARRCRAIVAVNYVAEIGGSFRNTTRVFDSRGNVAGDYYKQHLPVSETAVKMMDDAYTFGYLPPEIVEADGIRLGFLTCYDCYFNEYIAHIAARKPDIVLVSSHQRSERADILEMQVKNIAFNTNAFVLRASVAMGEGRDGGCSMVAGPDGRILAGFGQQIGMLSCEIGDPHRKYMRSNSFGGAMIPNDRFVEQGRTPWSYRACGSAVIPGDDKLPYPRVCAHRGFSAIAPENSLPAFGAAIALGATEIELDVWETKDGVPVVSHDPSVERTSNGTGSIREMTFAELRKLDFGARHAEAFAGLRIPALDEVLGQFPRQVIVNLHVKSSGTEHFSRETIRKLDAAVRRYDCLGHVYVTGRADVMEALLEAAPELIRCMGAGDDPMNVVKNAIRYQCRKLQFMKPHFTREMIDEAHAHGIRCNMFWSDIPAEAAEMVGMGIDTVLTNNYLQIARAVRNKVNKSDD</sequence>
<dbReference type="EMBL" id="VUNS01000007">
    <property type="protein sequence ID" value="MST97135.1"/>
    <property type="molecule type" value="Genomic_DNA"/>
</dbReference>
<dbReference type="Proteomes" id="UP000435649">
    <property type="component" value="Unassembled WGS sequence"/>
</dbReference>
<feature type="domain" description="GP-PDE" evidence="2">
    <location>
        <begin position="290"/>
        <end position="526"/>
    </location>
</feature>
<dbReference type="GO" id="GO:0008081">
    <property type="term" value="F:phosphoric diester hydrolase activity"/>
    <property type="evidence" value="ECO:0007669"/>
    <property type="project" value="InterPro"/>
</dbReference>
<evidence type="ECO:0000259" key="1">
    <source>
        <dbReference type="PROSITE" id="PS50263"/>
    </source>
</evidence>
<dbReference type="InterPro" id="IPR036526">
    <property type="entry name" value="C-N_Hydrolase_sf"/>
</dbReference>
<dbReference type="SUPFAM" id="SSF56317">
    <property type="entry name" value="Carbon-nitrogen hydrolase"/>
    <property type="match status" value="1"/>
</dbReference>
<dbReference type="Gene3D" id="3.20.20.190">
    <property type="entry name" value="Phosphatidylinositol (PI) phosphodiesterase"/>
    <property type="match status" value="1"/>
</dbReference>
<evidence type="ECO:0000259" key="2">
    <source>
        <dbReference type="PROSITE" id="PS51704"/>
    </source>
</evidence>
<proteinExistence type="predicted"/>
<organism evidence="3 4">
    <name type="scientific">Victivallis lenta</name>
    <dbReference type="NCBI Taxonomy" id="2606640"/>
    <lineage>
        <taxon>Bacteria</taxon>
        <taxon>Pseudomonadati</taxon>
        <taxon>Lentisphaerota</taxon>
        <taxon>Lentisphaeria</taxon>
        <taxon>Victivallales</taxon>
        <taxon>Victivallaceae</taxon>
        <taxon>Victivallis</taxon>
    </lineage>
</organism>
<evidence type="ECO:0000313" key="3">
    <source>
        <dbReference type="EMBL" id="MST97135.1"/>
    </source>
</evidence>
<dbReference type="GO" id="GO:0006629">
    <property type="term" value="P:lipid metabolic process"/>
    <property type="evidence" value="ECO:0007669"/>
    <property type="project" value="InterPro"/>
</dbReference>
<dbReference type="Pfam" id="PF03009">
    <property type="entry name" value="GDPD"/>
    <property type="match status" value="1"/>
</dbReference>
<feature type="domain" description="CN hydrolase" evidence="1">
    <location>
        <begin position="1"/>
        <end position="243"/>
    </location>
</feature>
<reference evidence="3 4" key="1">
    <citation type="submission" date="2019-08" db="EMBL/GenBank/DDBJ databases">
        <title>In-depth cultivation of the pig gut microbiome towards novel bacterial diversity and tailored functional studies.</title>
        <authorList>
            <person name="Wylensek D."/>
            <person name="Hitch T.C.A."/>
            <person name="Clavel T."/>
        </authorList>
    </citation>
    <scope>NUCLEOTIDE SEQUENCE [LARGE SCALE GENOMIC DNA]</scope>
    <source>
        <strain evidence="3 4">BBE-744-WT-12</strain>
    </source>
</reference>
<dbReference type="CDD" id="cd07197">
    <property type="entry name" value="nitrilase"/>
    <property type="match status" value="1"/>
</dbReference>
<keyword evidence="4" id="KW-1185">Reference proteome</keyword>
<dbReference type="PANTHER" id="PTHR46211:SF1">
    <property type="entry name" value="GLYCEROPHOSPHODIESTER PHOSPHODIESTERASE, CYTOPLASMIC"/>
    <property type="match status" value="1"/>
</dbReference>
<dbReference type="SUPFAM" id="SSF51695">
    <property type="entry name" value="PLC-like phosphodiesterases"/>
    <property type="match status" value="1"/>
</dbReference>
<dbReference type="AlphaFoldDB" id="A0A844G2L3"/>
<dbReference type="RefSeq" id="WP_106054254.1">
    <property type="nucleotide sequence ID" value="NZ_CALXOB010000048.1"/>
</dbReference>
<evidence type="ECO:0000313" key="4">
    <source>
        <dbReference type="Proteomes" id="UP000435649"/>
    </source>
</evidence>
<dbReference type="PANTHER" id="PTHR46211">
    <property type="entry name" value="GLYCEROPHOSPHORYL DIESTER PHOSPHODIESTERASE"/>
    <property type="match status" value="1"/>
</dbReference>
<dbReference type="InterPro" id="IPR030395">
    <property type="entry name" value="GP_PDE_dom"/>
</dbReference>
<dbReference type="PROSITE" id="PS51704">
    <property type="entry name" value="GP_PDE"/>
    <property type="match status" value="1"/>
</dbReference>
<evidence type="ECO:0008006" key="5">
    <source>
        <dbReference type="Google" id="ProtNLM"/>
    </source>
</evidence>
<name>A0A844G2L3_9BACT</name>
<accession>A0A844G2L3</accession>
<dbReference type="InterPro" id="IPR017946">
    <property type="entry name" value="PLC-like_Pdiesterase_TIM-brl"/>
</dbReference>
<dbReference type="Pfam" id="PF00795">
    <property type="entry name" value="CN_hydrolase"/>
    <property type="match status" value="1"/>
</dbReference>
<protein>
    <recommendedName>
        <fullName evidence="5">Glycerophosphoryl diester phosphodiesterase</fullName>
    </recommendedName>
</protein>